<keyword evidence="3" id="KW-0677">Repeat</keyword>
<evidence type="ECO:0000256" key="1">
    <source>
        <dbReference type="ARBA" id="ARBA00004436"/>
    </source>
</evidence>
<keyword evidence="8" id="KW-0010">Activator</keyword>
<dbReference type="CDD" id="cd21987">
    <property type="entry name" value="HMG-box_TFAM_rpt2"/>
    <property type="match status" value="1"/>
</dbReference>
<dbReference type="Pfam" id="PF00505">
    <property type="entry name" value="HMG_box"/>
    <property type="match status" value="1"/>
</dbReference>
<keyword evidence="6 14" id="KW-0238">DNA-binding</keyword>
<feature type="region of interest" description="Disordered" evidence="15">
    <location>
        <begin position="234"/>
        <end position="279"/>
    </location>
</feature>
<name>A0ABD0W5X5_UMBPY</name>
<dbReference type="SUPFAM" id="SSF47095">
    <property type="entry name" value="HMG-box"/>
    <property type="match status" value="2"/>
</dbReference>
<proteinExistence type="predicted"/>
<evidence type="ECO:0000256" key="7">
    <source>
        <dbReference type="ARBA" id="ARBA00023128"/>
    </source>
</evidence>
<evidence type="ECO:0000256" key="13">
    <source>
        <dbReference type="ARBA" id="ARBA00046467"/>
    </source>
</evidence>
<dbReference type="Proteomes" id="UP001557470">
    <property type="component" value="Unassembled WGS sequence"/>
</dbReference>
<dbReference type="PROSITE" id="PS50118">
    <property type="entry name" value="HMG_BOX_2"/>
    <property type="match status" value="2"/>
</dbReference>
<dbReference type="InterPro" id="IPR050342">
    <property type="entry name" value="HMGB"/>
</dbReference>
<evidence type="ECO:0000256" key="5">
    <source>
        <dbReference type="ARBA" id="ARBA00023015"/>
    </source>
</evidence>
<dbReference type="FunFam" id="1.10.30.10:FF:000043">
    <property type="entry name" value="Transcription factor A, mitochondrial"/>
    <property type="match status" value="1"/>
</dbReference>
<evidence type="ECO:0000256" key="10">
    <source>
        <dbReference type="ARBA" id="ARBA00023271"/>
    </source>
</evidence>
<feature type="domain" description="HMG box" evidence="16">
    <location>
        <begin position="153"/>
        <end position="217"/>
    </location>
</feature>
<organism evidence="17 18">
    <name type="scientific">Umbra pygmaea</name>
    <name type="common">Eastern mudminnow</name>
    <dbReference type="NCBI Taxonomy" id="75934"/>
    <lineage>
        <taxon>Eukaryota</taxon>
        <taxon>Metazoa</taxon>
        <taxon>Chordata</taxon>
        <taxon>Craniata</taxon>
        <taxon>Vertebrata</taxon>
        <taxon>Euteleostomi</taxon>
        <taxon>Actinopterygii</taxon>
        <taxon>Neopterygii</taxon>
        <taxon>Teleostei</taxon>
        <taxon>Protacanthopterygii</taxon>
        <taxon>Esociformes</taxon>
        <taxon>Umbridae</taxon>
        <taxon>Umbra</taxon>
    </lineage>
</organism>
<dbReference type="Gene3D" id="1.10.30.10">
    <property type="entry name" value="High mobility group box domain"/>
    <property type="match status" value="2"/>
</dbReference>
<dbReference type="GO" id="GO:0005634">
    <property type="term" value="C:nucleus"/>
    <property type="evidence" value="ECO:0007669"/>
    <property type="project" value="UniProtKB-UniRule"/>
</dbReference>
<feature type="domain" description="HMG box" evidence="16">
    <location>
        <begin position="48"/>
        <end position="116"/>
    </location>
</feature>
<dbReference type="AlphaFoldDB" id="A0ABD0W5X5"/>
<feature type="DNA-binding region" description="HMG box" evidence="14">
    <location>
        <begin position="153"/>
        <end position="217"/>
    </location>
</feature>
<evidence type="ECO:0000256" key="8">
    <source>
        <dbReference type="ARBA" id="ARBA00023159"/>
    </source>
</evidence>
<keyword evidence="14" id="KW-0539">Nucleus</keyword>
<keyword evidence="2" id="KW-0597">Phosphoprotein</keyword>
<protein>
    <recommendedName>
        <fullName evidence="11">Transcription factor A, mitochondrial</fullName>
    </recommendedName>
</protein>
<comment type="caution">
    <text evidence="17">The sequence shown here is derived from an EMBL/GenBank/DDBJ whole genome shotgun (WGS) entry which is preliminary data.</text>
</comment>
<comment type="subunit">
    <text evidence="13">Monomer; binds DNA as a monomer. Homodimer. Component of the mitochondrial transcription initiation complex, composed at least of TFB2M, TFAM and POLRMT. In this complex TFAM recruits POLRMT to the promoter whereas TFB2M induces structural changes in POLRMT to enable promoter opening and trapping of the DNA non-template strand. Upon metabolic stress, forms a complex composed of FOXO3, SIRT3, TFAM and POLRMT. Interacts with TFB1M and TFB2M. Interacts with CLPX; this enhances DNA-binding.</text>
</comment>
<evidence type="ECO:0000256" key="14">
    <source>
        <dbReference type="PROSITE-ProRule" id="PRU00267"/>
    </source>
</evidence>
<feature type="DNA-binding region" description="HMG box" evidence="14">
    <location>
        <begin position="48"/>
        <end position="116"/>
    </location>
</feature>
<evidence type="ECO:0000256" key="3">
    <source>
        <dbReference type="ARBA" id="ARBA00022737"/>
    </source>
</evidence>
<evidence type="ECO:0000256" key="2">
    <source>
        <dbReference type="ARBA" id="ARBA00022553"/>
    </source>
</evidence>
<dbReference type="InterPro" id="IPR036910">
    <property type="entry name" value="HMG_box_dom_sf"/>
</dbReference>
<dbReference type="EMBL" id="JAGEUA010000010">
    <property type="protein sequence ID" value="KAL0964703.1"/>
    <property type="molecule type" value="Genomic_DNA"/>
</dbReference>
<dbReference type="PANTHER" id="PTHR48112">
    <property type="entry name" value="HIGH MOBILITY GROUP PROTEIN DSP1"/>
    <property type="match status" value="1"/>
</dbReference>
<sequence>MAPFGFVSAGASVLAKSFGLFSNASSLIRCVSVFPAIKNFSTSADAPPKRPLNGYMRFVKQQQPQIVKQYPEVKAVDVIKKIAQQWRAMTPEEKEPFLQASVVAREQFKVDVQRFKAQLTPAQSTALKEQRRQRLVRRKAIRKKRELNSLGKPKLPRSPFNIFMAEHFEESKGITSQGKMKLLREDWEKLAASEKQVYIHLAQDDKVRYKNEIQSWEEHMLEMGREDLIRRKMTRKKTAATTKTKARKTTAKKTVATKEAKMKSPTDVVKSKPVRSRKA</sequence>
<keyword evidence="4" id="KW-0809">Transit peptide</keyword>
<dbReference type="PANTHER" id="PTHR48112:SF36">
    <property type="entry name" value="TRANSCRIPTION FACTOR A, MITOCHONDRIAL"/>
    <property type="match status" value="1"/>
</dbReference>
<comment type="function">
    <text evidence="12">Binds to the mitochondrial light strand promoter and functions in mitochondrial transcription regulation. Component of the mitochondrial transcription initiation complex, composed at least of TFB2M, TFAM and POLRMT that is required for basal transcription of mitochondrial DNA. In this complex, TFAM recruits POLRMT to a specific promoter whereas TFB2M induces structural changes in POLRMT to enable promoter opening and trapping of the DNA non-template strand. Required for accurate and efficient promoter recognition by the mitochondrial RNA polymerase. Promotes transcription initiation from the HSP1 and the light strand promoter by binding immediately upstream of transcriptional start sites. Is able to unwind DNA. Bends the mitochondrial light strand promoter DNA into a U-turn shape via its HMG boxes. Required for maintenance of normal levels of mitochondrial DNA. May play a role in organizing and compacting mitochondrial DNA.</text>
</comment>
<keyword evidence="10" id="KW-1135">Mitochondrion nucleoid</keyword>
<keyword evidence="9" id="KW-0804">Transcription</keyword>
<dbReference type="GO" id="GO:0042645">
    <property type="term" value="C:mitochondrial nucleoid"/>
    <property type="evidence" value="ECO:0007669"/>
    <property type="project" value="UniProtKB-SubCell"/>
</dbReference>
<dbReference type="CDD" id="cd00084">
    <property type="entry name" value="HMG-box_SF"/>
    <property type="match status" value="1"/>
</dbReference>
<evidence type="ECO:0000256" key="15">
    <source>
        <dbReference type="SAM" id="MobiDB-lite"/>
    </source>
</evidence>
<evidence type="ECO:0000313" key="17">
    <source>
        <dbReference type="EMBL" id="KAL0964703.1"/>
    </source>
</evidence>
<evidence type="ECO:0000256" key="9">
    <source>
        <dbReference type="ARBA" id="ARBA00023163"/>
    </source>
</evidence>
<dbReference type="SMART" id="SM00398">
    <property type="entry name" value="HMG"/>
    <property type="match status" value="2"/>
</dbReference>
<reference evidence="17 18" key="1">
    <citation type="submission" date="2024-06" db="EMBL/GenBank/DDBJ databases">
        <authorList>
            <person name="Pan Q."/>
            <person name="Wen M."/>
            <person name="Jouanno E."/>
            <person name="Zahm M."/>
            <person name="Klopp C."/>
            <person name="Cabau C."/>
            <person name="Louis A."/>
            <person name="Berthelot C."/>
            <person name="Parey E."/>
            <person name="Roest Crollius H."/>
            <person name="Montfort J."/>
            <person name="Robinson-Rechavi M."/>
            <person name="Bouchez O."/>
            <person name="Lampietro C."/>
            <person name="Lopez Roques C."/>
            <person name="Donnadieu C."/>
            <person name="Postlethwait J."/>
            <person name="Bobe J."/>
            <person name="Verreycken H."/>
            <person name="Guiguen Y."/>
        </authorList>
    </citation>
    <scope>NUCLEOTIDE SEQUENCE [LARGE SCALE GENOMIC DNA]</scope>
    <source>
        <strain evidence="17">Up_M1</strain>
        <tissue evidence="17">Testis</tissue>
    </source>
</reference>
<evidence type="ECO:0000256" key="4">
    <source>
        <dbReference type="ARBA" id="ARBA00022946"/>
    </source>
</evidence>
<dbReference type="InterPro" id="IPR009071">
    <property type="entry name" value="HMG_box_dom"/>
</dbReference>
<dbReference type="GO" id="GO:0003677">
    <property type="term" value="F:DNA binding"/>
    <property type="evidence" value="ECO:0007669"/>
    <property type="project" value="UniProtKB-UniRule"/>
</dbReference>
<keyword evidence="18" id="KW-1185">Reference proteome</keyword>
<evidence type="ECO:0000259" key="16">
    <source>
        <dbReference type="PROSITE" id="PS50118"/>
    </source>
</evidence>
<accession>A0ABD0W5X5</accession>
<gene>
    <name evidence="17" type="ORF">UPYG_G00327810</name>
</gene>
<keyword evidence="5" id="KW-0805">Transcription regulation</keyword>
<dbReference type="Pfam" id="PF09011">
    <property type="entry name" value="HMG_box_2"/>
    <property type="match status" value="1"/>
</dbReference>
<comment type="subcellular location">
    <subcellularLocation>
        <location evidence="1">Mitochondrion matrix</location>
        <location evidence="1">Mitochondrion nucleoid</location>
    </subcellularLocation>
</comment>
<evidence type="ECO:0000256" key="6">
    <source>
        <dbReference type="ARBA" id="ARBA00023125"/>
    </source>
</evidence>
<feature type="compositionally biased region" description="Basic residues" evidence="15">
    <location>
        <begin position="234"/>
        <end position="251"/>
    </location>
</feature>
<keyword evidence="7" id="KW-0496">Mitochondrion</keyword>
<evidence type="ECO:0000256" key="12">
    <source>
        <dbReference type="ARBA" id="ARBA00045216"/>
    </source>
</evidence>
<evidence type="ECO:0000256" key="11">
    <source>
        <dbReference type="ARBA" id="ARBA00040582"/>
    </source>
</evidence>
<evidence type="ECO:0000313" key="18">
    <source>
        <dbReference type="Proteomes" id="UP001557470"/>
    </source>
</evidence>